<keyword evidence="4" id="KW-0240">DNA-directed RNA polymerase</keyword>
<dbReference type="GO" id="GO:0003899">
    <property type="term" value="F:DNA-directed RNA polymerase activity"/>
    <property type="evidence" value="ECO:0007669"/>
    <property type="project" value="UniProtKB-EC"/>
</dbReference>
<dbReference type="InterPro" id="IPR011262">
    <property type="entry name" value="DNA-dir_RNA_pol_insert"/>
</dbReference>
<feature type="domain" description="DNA-directed RNA polymerase RpoA/D/Rpb3-type" evidence="10">
    <location>
        <begin position="35"/>
        <end position="263"/>
    </location>
</feature>
<dbReference type="Gene3D" id="3.30.1360.10">
    <property type="entry name" value="RNA polymerase, RBP11-like subunit"/>
    <property type="match status" value="2"/>
</dbReference>
<keyword evidence="6 11" id="KW-0548">Nucleotidyltransferase</keyword>
<evidence type="ECO:0000256" key="2">
    <source>
        <dbReference type="ARBA" id="ARBA00007123"/>
    </source>
</evidence>
<keyword evidence="5 11" id="KW-0808">Transferase</keyword>
<gene>
    <name evidence="11" type="primary">rpoA</name>
</gene>
<protein>
    <recommendedName>
        <fullName evidence="3">DNA-directed RNA polymerase</fullName>
        <ecNumber evidence="3">2.7.7.6</ecNumber>
    </recommendedName>
    <alternativeName>
        <fullName evidence="8">Plastid-encoded RNA polymerase subunit alpha</fullName>
    </alternativeName>
</protein>
<dbReference type="SUPFAM" id="SSF56553">
    <property type="entry name" value="Insert subdomain of RNA polymerase alpha subunit"/>
    <property type="match status" value="1"/>
</dbReference>
<dbReference type="Gene3D" id="2.170.120.12">
    <property type="entry name" value="DNA-directed RNA polymerase, insert domain"/>
    <property type="match status" value="1"/>
</dbReference>
<sequence>MIPNTNFKNIMAKTQTTDFFIACKESRIENNTSFYGCFYLGPFDNNLSQTLANDIRRTLLSELSGLAITSIEIEGILHKFSSLPGMKETVLDLICNLQNIVLKKQKFSSKIKPLDYTKKTYIGFLNVSGPRIIKAIDLKLPSGLQCVDPNQYIATLAEDGLLNMKIFINEGKNFIKQKPYNLDVNVLKKRNILLQNFKKKTQLLLLSKRNYNQKIKTNLVTNKNLSDKPNNSITLQVKTSISNPIPLDAVFMPVTKINCIIEENNLYFDFNTDIVNTYNQIFDDKIQLHSKSNLITPKVIYKKQPRIGTLKSNLPLSHAPINASTTVLNTIDYNSIYQTCLVLEKIKNISEQKNNKQVFSFQQQTKQFLDDNNKNTRLEKQNYFKLIPWQSDSLYFDINDMPTVFDSKGNKKLISVEAKTYKNNYRLWLSKEHGWFSLGKNMYYYPSFDVVPQKVQSHHVSFSKIKNFLACKTSKNNQSKTNQVHTTEKQSKNFYKKIIKNITKKNYKILFCKTISNIFKNIFKIQNPNLNPMNQQTMYLEYAKNIKLKPLRKKSHLIVEVWTNGSIHPRQALYQCFTFLSNNFLKLQTVKMLGTMFKSELAYGNLKYSIRNNYNVDPIKKINFDKKNQSLFLKTRDFRSMSFAFDKINLLYDQPNNILIKKTSFNQMKFYSQASLKAPIDILKISLRAYTALKKAGILTINDLINCSKKDLLKINNLEKKSLVLIETNLSYFGLTLKK</sequence>
<evidence type="ECO:0000256" key="8">
    <source>
        <dbReference type="ARBA" id="ARBA00031776"/>
    </source>
</evidence>
<evidence type="ECO:0000256" key="9">
    <source>
        <dbReference type="ARBA" id="ARBA00048552"/>
    </source>
</evidence>
<dbReference type="GO" id="GO:0000428">
    <property type="term" value="C:DNA-directed RNA polymerase complex"/>
    <property type="evidence" value="ECO:0007669"/>
    <property type="project" value="UniProtKB-KW"/>
</dbReference>
<geneLocation type="plastid" evidence="11"/>
<evidence type="ECO:0000256" key="7">
    <source>
        <dbReference type="ARBA" id="ARBA00023163"/>
    </source>
</evidence>
<comment type="catalytic activity">
    <reaction evidence="9">
        <text>RNA(n) + a ribonucleoside 5'-triphosphate = RNA(n+1) + diphosphate</text>
        <dbReference type="Rhea" id="RHEA:21248"/>
        <dbReference type="Rhea" id="RHEA-COMP:14527"/>
        <dbReference type="Rhea" id="RHEA-COMP:17342"/>
        <dbReference type="ChEBI" id="CHEBI:33019"/>
        <dbReference type="ChEBI" id="CHEBI:61557"/>
        <dbReference type="ChEBI" id="CHEBI:140395"/>
        <dbReference type="EC" id="2.7.7.6"/>
    </reaction>
</comment>
<dbReference type="AlphaFoldDB" id="A0A385KPR5"/>
<keyword evidence="7" id="KW-0804">Transcription</keyword>
<dbReference type="SUPFAM" id="SSF47789">
    <property type="entry name" value="C-terminal domain of RNA polymerase alpha subunit"/>
    <property type="match status" value="1"/>
</dbReference>
<dbReference type="GO" id="GO:0003677">
    <property type="term" value="F:DNA binding"/>
    <property type="evidence" value="ECO:0007669"/>
    <property type="project" value="InterPro"/>
</dbReference>
<evidence type="ECO:0000256" key="4">
    <source>
        <dbReference type="ARBA" id="ARBA00022478"/>
    </source>
</evidence>
<dbReference type="InterPro" id="IPR011260">
    <property type="entry name" value="RNAP_asu_C"/>
</dbReference>
<evidence type="ECO:0000256" key="5">
    <source>
        <dbReference type="ARBA" id="ARBA00022679"/>
    </source>
</evidence>
<name>A0A385KPR5_9CHLO</name>
<dbReference type="GO" id="GO:0005737">
    <property type="term" value="C:cytoplasm"/>
    <property type="evidence" value="ECO:0007669"/>
    <property type="project" value="UniProtKB-ARBA"/>
</dbReference>
<evidence type="ECO:0000259" key="10">
    <source>
        <dbReference type="SMART" id="SM00662"/>
    </source>
</evidence>
<dbReference type="InterPro" id="IPR011263">
    <property type="entry name" value="DNA-dir_RNA_pol_RpoA/D/Rpb3"/>
</dbReference>
<reference evidence="11" key="1">
    <citation type="journal article" date="2018" name="Genome Biol. Evol.">
        <title>Exploring the Limits and Causes of Plastid Genome Expansion in Volvocine Green Algae.</title>
        <authorList>
            <person name="Gaouda H."/>
            <person name="Hamaji T."/>
            <person name="Yamamoto K."/>
            <person name="Kawai-Toyooka H."/>
            <person name="Suzuki M."/>
            <person name="Noguchi H."/>
            <person name="Minakuchi Y."/>
            <person name="Toyoda A."/>
            <person name="Fujiyama A."/>
            <person name="Nozaki H."/>
            <person name="Smith D.R."/>
        </authorList>
    </citation>
    <scope>NUCLEOTIDE SEQUENCE</scope>
    <source>
        <strain evidence="11">NIES-3984</strain>
    </source>
</reference>
<dbReference type="SUPFAM" id="SSF55257">
    <property type="entry name" value="RBP11-like subunits of RNA polymerase"/>
    <property type="match status" value="1"/>
</dbReference>
<dbReference type="GO" id="GO:0006351">
    <property type="term" value="P:DNA-templated transcription"/>
    <property type="evidence" value="ECO:0007669"/>
    <property type="project" value="InterPro"/>
</dbReference>
<proteinExistence type="inferred from homology"/>
<evidence type="ECO:0000256" key="6">
    <source>
        <dbReference type="ARBA" id="ARBA00022695"/>
    </source>
</evidence>
<dbReference type="EC" id="2.7.7.6" evidence="3"/>
<organism evidence="11">
    <name type="scientific">Eudorina sp. NIES-3984</name>
    <dbReference type="NCBI Taxonomy" id="1941220"/>
    <lineage>
        <taxon>Eukaryota</taxon>
        <taxon>Viridiplantae</taxon>
        <taxon>Chlorophyta</taxon>
        <taxon>core chlorophytes</taxon>
        <taxon>Chlorophyceae</taxon>
        <taxon>CS clade</taxon>
        <taxon>Chlamydomonadales</taxon>
        <taxon>Volvocaceae</taxon>
        <taxon>Eudorina</taxon>
    </lineage>
</organism>
<dbReference type="InterPro" id="IPR036603">
    <property type="entry name" value="RBP11-like"/>
</dbReference>
<comment type="function">
    <text evidence="1">DNA-dependent RNA polymerase catalyzes the transcription of DNA into RNA using the four ribonucleoside triphosphates as substrates.</text>
</comment>
<dbReference type="EMBL" id="MH267732">
    <property type="protein sequence ID" value="AXZ97183.1"/>
    <property type="molecule type" value="Genomic_DNA"/>
</dbReference>
<evidence type="ECO:0000313" key="11">
    <source>
        <dbReference type="EMBL" id="AXZ97183.1"/>
    </source>
</evidence>
<keyword evidence="11" id="KW-0934">Plastid</keyword>
<evidence type="ECO:0000256" key="1">
    <source>
        <dbReference type="ARBA" id="ARBA00004026"/>
    </source>
</evidence>
<dbReference type="Gene3D" id="1.10.150.20">
    <property type="entry name" value="5' to 3' exonuclease, C-terminal subdomain"/>
    <property type="match status" value="1"/>
</dbReference>
<dbReference type="InterPro" id="IPR036643">
    <property type="entry name" value="RNApol_insert_sf"/>
</dbReference>
<dbReference type="SMART" id="SM00662">
    <property type="entry name" value="RPOLD"/>
    <property type="match status" value="1"/>
</dbReference>
<dbReference type="Pfam" id="PF01193">
    <property type="entry name" value="RNA_pol_L"/>
    <property type="match status" value="1"/>
</dbReference>
<dbReference type="GO" id="GO:0046983">
    <property type="term" value="F:protein dimerization activity"/>
    <property type="evidence" value="ECO:0007669"/>
    <property type="project" value="InterPro"/>
</dbReference>
<evidence type="ECO:0000256" key="3">
    <source>
        <dbReference type="ARBA" id="ARBA00012418"/>
    </source>
</evidence>
<dbReference type="Pfam" id="PF03118">
    <property type="entry name" value="RNA_pol_A_CTD"/>
    <property type="match status" value="1"/>
</dbReference>
<accession>A0A385KPR5</accession>
<dbReference type="Pfam" id="PF01000">
    <property type="entry name" value="RNA_pol_A_bac"/>
    <property type="match status" value="1"/>
</dbReference>
<comment type="similarity">
    <text evidence="2">Belongs to the RNA polymerase alpha chain family.</text>
</comment>